<dbReference type="GO" id="GO:0000723">
    <property type="term" value="P:telomere maintenance"/>
    <property type="evidence" value="ECO:0007669"/>
    <property type="project" value="InterPro"/>
</dbReference>
<dbReference type="GO" id="GO:0005524">
    <property type="term" value="F:ATP binding"/>
    <property type="evidence" value="ECO:0007669"/>
    <property type="project" value="UniProtKB-KW"/>
</dbReference>
<proteinExistence type="inferred from homology"/>
<dbReference type="GO" id="GO:0006281">
    <property type="term" value="P:DNA repair"/>
    <property type="evidence" value="ECO:0007669"/>
    <property type="project" value="UniProtKB-KW"/>
</dbReference>
<reference evidence="3 4" key="1">
    <citation type="submission" date="2014-04" db="EMBL/GenBank/DDBJ databases">
        <title>Evolutionary Origins and Diversification of the Mycorrhizal Mutualists.</title>
        <authorList>
            <consortium name="DOE Joint Genome Institute"/>
            <consortium name="Mycorrhizal Genomics Consortium"/>
            <person name="Kohler A."/>
            <person name="Kuo A."/>
            <person name="Nagy L.G."/>
            <person name="Floudas D."/>
            <person name="Copeland A."/>
            <person name="Barry K.W."/>
            <person name="Cichocki N."/>
            <person name="Veneault-Fourrey C."/>
            <person name="LaButti K."/>
            <person name="Lindquist E.A."/>
            <person name="Lipzen A."/>
            <person name="Lundell T."/>
            <person name="Morin E."/>
            <person name="Murat C."/>
            <person name="Riley R."/>
            <person name="Ohm R."/>
            <person name="Sun H."/>
            <person name="Tunlid A."/>
            <person name="Henrissat B."/>
            <person name="Grigoriev I.V."/>
            <person name="Hibbett D.S."/>
            <person name="Martin F."/>
        </authorList>
    </citation>
    <scope>NUCLEOTIDE SEQUENCE [LARGE SCALE GENOMIC DNA]</scope>
    <source>
        <strain evidence="3 4">Koide BX008</strain>
    </source>
</reference>
<dbReference type="OrthoDB" id="432234at2759"/>
<dbReference type="InParanoid" id="A0A0C2SHK9"/>
<dbReference type="GO" id="GO:0043139">
    <property type="term" value="F:5'-3' DNA helicase activity"/>
    <property type="evidence" value="ECO:0007669"/>
    <property type="project" value="UniProtKB-EC"/>
</dbReference>
<comment type="catalytic activity">
    <reaction evidence="1">
        <text>ATP + H2O = ADP + phosphate + H(+)</text>
        <dbReference type="Rhea" id="RHEA:13065"/>
        <dbReference type="ChEBI" id="CHEBI:15377"/>
        <dbReference type="ChEBI" id="CHEBI:15378"/>
        <dbReference type="ChEBI" id="CHEBI:30616"/>
        <dbReference type="ChEBI" id="CHEBI:43474"/>
        <dbReference type="ChEBI" id="CHEBI:456216"/>
        <dbReference type="EC" id="5.6.2.3"/>
    </reaction>
</comment>
<evidence type="ECO:0000313" key="4">
    <source>
        <dbReference type="Proteomes" id="UP000054549"/>
    </source>
</evidence>
<dbReference type="HOGENOM" id="CLU_161528_0_0_1"/>
<dbReference type="InterPro" id="IPR027417">
    <property type="entry name" value="P-loop_NTPase"/>
</dbReference>
<dbReference type="AlphaFoldDB" id="A0A0C2SHK9"/>
<keyword evidence="1" id="KW-0234">DNA repair</keyword>
<dbReference type="EC" id="5.6.2.3" evidence="1"/>
<dbReference type="EMBL" id="KN818268">
    <property type="protein sequence ID" value="KIL62630.1"/>
    <property type="molecule type" value="Genomic_DNA"/>
</dbReference>
<comment type="cofactor">
    <cofactor evidence="1">
        <name>Mg(2+)</name>
        <dbReference type="ChEBI" id="CHEBI:18420"/>
    </cofactor>
</comment>
<dbReference type="InterPro" id="IPR051055">
    <property type="entry name" value="PIF1_helicase"/>
</dbReference>
<evidence type="ECO:0000259" key="2">
    <source>
        <dbReference type="Pfam" id="PF05970"/>
    </source>
</evidence>
<protein>
    <recommendedName>
        <fullName evidence="1">ATP-dependent DNA helicase</fullName>
        <ecNumber evidence="1">5.6.2.3</ecNumber>
    </recommendedName>
</protein>
<dbReference type="Gene3D" id="3.40.50.300">
    <property type="entry name" value="P-loop containing nucleotide triphosphate hydrolases"/>
    <property type="match status" value="1"/>
</dbReference>
<dbReference type="Proteomes" id="UP000054549">
    <property type="component" value="Unassembled WGS sequence"/>
</dbReference>
<sequence length="91" mass="9609">EPLEALGTEELNTDQLRALDIVRGHLSATASSEDTAQLLMQLVGEGGTGKSRVIQTITRVFELSGIETSLRKGAYTGIAACLIGGRTLHSL</sequence>
<keyword evidence="1" id="KW-0233">DNA recombination</keyword>
<keyword evidence="1" id="KW-0547">Nucleotide-binding</keyword>
<keyword evidence="4" id="KW-1185">Reference proteome</keyword>
<keyword evidence="1" id="KW-0227">DNA damage</keyword>
<dbReference type="GO" id="GO:0016887">
    <property type="term" value="F:ATP hydrolysis activity"/>
    <property type="evidence" value="ECO:0007669"/>
    <property type="project" value="RHEA"/>
</dbReference>
<accession>A0A0C2SHK9</accession>
<name>A0A0C2SHK9_AMAMK</name>
<evidence type="ECO:0000256" key="1">
    <source>
        <dbReference type="RuleBase" id="RU363044"/>
    </source>
</evidence>
<organism evidence="3 4">
    <name type="scientific">Amanita muscaria (strain Koide BX008)</name>
    <dbReference type="NCBI Taxonomy" id="946122"/>
    <lineage>
        <taxon>Eukaryota</taxon>
        <taxon>Fungi</taxon>
        <taxon>Dikarya</taxon>
        <taxon>Basidiomycota</taxon>
        <taxon>Agaricomycotina</taxon>
        <taxon>Agaricomycetes</taxon>
        <taxon>Agaricomycetidae</taxon>
        <taxon>Agaricales</taxon>
        <taxon>Pluteineae</taxon>
        <taxon>Amanitaceae</taxon>
        <taxon>Amanita</taxon>
    </lineage>
</organism>
<comment type="similarity">
    <text evidence="1">Belongs to the helicase family.</text>
</comment>
<evidence type="ECO:0000313" key="3">
    <source>
        <dbReference type="EMBL" id="KIL62630.1"/>
    </source>
</evidence>
<feature type="non-terminal residue" evidence="3">
    <location>
        <position position="1"/>
    </location>
</feature>
<dbReference type="PANTHER" id="PTHR47642">
    <property type="entry name" value="ATP-DEPENDENT DNA HELICASE"/>
    <property type="match status" value="1"/>
</dbReference>
<feature type="non-terminal residue" evidence="3">
    <location>
        <position position="91"/>
    </location>
</feature>
<dbReference type="InterPro" id="IPR010285">
    <property type="entry name" value="DNA_helicase_pif1-like_DEAD"/>
</dbReference>
<feature type="domain" description="DNA helicase Pif1-like DEAD-box helicase" evidence="2">
    <location>
        <begin position="37"/>
        <end position="90"/>
    </location>
</feature>
<keyword evidence="1" id="KW-0067">ATP-binding</keyword>
<keyword evidence="1" id="KW-0378">Hydrolase</keyword>
<gene>
    <name evidence="3" type="ORF">M378DRAFT_45379</name>
</gene>
<dbReference type="Pfam" id="PF05970">
    <property type="entry name" value="PIF1"/>
    <property type="match status" value="1"/>
</dbReference>
<dbReference type="GO" id="GO:0006310">
    <property type="term" value="P:DNA recombination"/>
    <property type="evidence" value="ECO:0007669"/>
    <property type="project" value="UniProtKB-KW"/>
</dbReference>
<keyword evidence="1" id="KW-0347">Helicase</keyword>